<evidence type="ECO:0000313" key="8">
    <source>
        <dbReference type="EMBL" id="JAS29697.1"/>
    </source>
</evidence>
<dbReference type="AlphaFoldDB" id="A0A1B6DVM6"/>
<organism evidence="8">
    <name type="scientific">Clastoptera arizonana</name>
    <name type="common">Arizona spittle bug</name>
    <dbReference type="NCBI Taxonomy" id="38151"/>
    <lineage>
        <taxon>Eukaryota</taxon>
        <taxon>Metazoa</taxon>
        <taxon>Ecdysozoa</taxon>
        <taxon>Arthropoda</taxon>
        <taxon>Hexapoda</taxon>
        <taxon>Insecta</taxon>
        <taxon>Pterygota</taxon>
        <taxon>Neoptera</taxon>
        <taxon>Paraneoptera</taxon>
        <taxon>Hemiptera</taxon>
        <taxon>Auchenorrhyncha</taxon>
        <taxon>Cercopoidea</taxon>
        <taxon>Clastopteridae</taxon>
        <taxon>Clastoptera</taxon>
    </lineage>
</organism>
<evidence type="ECO:0000256" key="2">
    <source>
        <dbReference type="ARBA" id="ARBA00022487"/>
    </source>
</evidence>
<dbReference type="InterPro" id="IPR002018">
    <property type="entry name" value="CarbesteraseB"/>
</dbReference>
<keyword evidence="6" id="KW-1133">Transmembrane helix</keyword>
<dbReference type="EC" id="3.1.1.-" evidence="5"/>
<dbReference type="SUPFAM" id="SSF53474">
    <property type="entry name" value="alpha/beta-Hydrolases"/>
    <property type="match status" value="1"/>
</dbReference>
<evidence type="ECO:0000256" key="5">
    <source>
        <dbReference type="RuleBase" id="RU361235"/>
    </source>
</evidence>
<keyword evidence="4" id="KW-0325">Glycoprotein</keyword>
<gene>
    <name evidence="8" type="ORF">g.9710</name>
</gene>
<sequence length="598" mass="67532">CVTYSLFLSTLLCLLTFKMYFSNGQILVLYYFELVFLFKLLRNTSSGLVTGSIKVSKFNNATYKEFINIPYALPPTGQLRFKAPQKFTGRNNKEPINKETGEVFCPQLMKNKVAGSEDCLVLNVYTPLKQNATGSLYAVMIWIHGGGLIEGYGQVFQPDFFMLNQEIIIVTINYRLGALGFLSLGNEDAPGNAGLKDQALAMAWVKDEIQNFGGNPKKVTLAGESAGSISAFLHILNSYSKGLFHRAILESGTAYDLFFLKSGFVERATVFAELIECTENNKVNFGCLQNASLLNIINYQELPLPFENEIQEDFLSFSIVKESPLPGAFQTDTIDYLLKNMGNPVPTIMGTNKDEGLIFIRKSNMYFHNIFNNLRYFIPKNIRDKLPQNEIKKRTEQIKTYYFPSKLYPSLDHFQEFVKMYTDKVYNYGMVKTAQLLISGSNYQPVYMYKFLYEGSYKLTILDSYELKKPGVAHGDETGYLFLNSWANQSNSDIEAYNVSRKIVELWTSFVQTGLPIPQTMSLTSVLYNASWDPITCSSTNYLGISTNLTMKYEQFLNDSAIELWDAVAAPLSGTFTLKSTIIPAIICCILVLLNVYL</sequence>
<comment type="similarity">
    <text evidence="1 5">Belongs to the type-B carboxylesterase/lipase family.</text>
</comment>
<proteinExistence type="inferred from homology"/>
<dbReference type="PANTHER" id="PTHR43142">
    <property type="entry name" value="CARBOXYLIC ESTER HYDROLASE"/>
    <property type="match status" value="1"/>
</dbReference>
<evidence type="ECO:0000259" key="7">
    <source>
        <dbReference type="Pfam" id="PF00135"/>
    </source>
</evidence>
<dbReference type="PANTHER" id="PTHR43142:SF1">
    <property type="entry name" value="CARBOXYLIC ESTER HYDROLASE"/>
    <property type="match status" value="1"/>
</dbReference>
<reference evidence="8" key="1">
    <citation type="submission" date="2015-12" db="EMBL/GenBank/DDBJ databases">
        <title>De novo transcriptome assembly of four potential Pierce s Disease insect vectors from Arizona vineyards.</title>
        <authorList>
            <person name="Tassone E.E."/>
        </authorList>
    </citation>
    <scope>NUCLEOTIDE SEQUENCE</scope>
</reference>
<evidence type="ECO:0000256" key="4">
    <source>
        <dbReference type="ARBA" id="ARBA00023180"/>
    </source>
</evidence>
<dbReference type="GO" id="GO:0052689">
    <property type="term" value="F:carboxylic ester hydrolase activity"/>
    <property type="evidence" value="ECO:0007669"/>
    <property type="project" value="UniProtKB-KW"/>
</dbReference>
<feature type="non-terminal residue" evidence="8">
    <location>
        <position position="1"/>
    </location>
</feature>
<dbReference type="EMBL" id="GEDC01007601">
    <property type="protein sequence ID" value="JAS29697.1"/>
    <property type="molecule type" value="Transcribed_RNA"/>
</dbReference>
<keyword evidence="6" id="KW-0472">Membrane</keyword>
<evidence type="ECO:0000256" key="1">
    <source>
        <dbReference type="ARBA" id="ARBA00005964"/>
    </source>
</evidence>
<evidence type="ECO:0000256" key="3">
    <source>
        <dbReference type="ARBA" id="ARBA00022801"/>
    </source>
</evidence>
<keyword evidence="6" id="KW-0812">Transmembrane</keyword>
<keyword evidence="2" id="KW-0719">Serine esterase</keyword>
<dbReference type="InterPro" id="IPR029058">
    <property type="entry name" value="AB_hydrolase_fold"/>
</dbReference>
<feature type="domain" description="Carboxylesterase type B" evidence="7">
    <location>
        <begin position="42"/>
        <end position="565"/>
    </location>
</feature>
<dbReference type="Pfam" id="PF00135">
    <property type="entry name" value="COesterase"/>
    <property type="match status" value="1"/>
</dbReference>
<dbReference type="InterPro" id="IPR019826">
    <property type="entry name" value="Carboxylesterase_B_AS"/>
</dbReference>
<name>A0A1B6DVM6_9HEMI</name>
<evidence type="ECO:0000256" key="6">
    <source>
        <dbReference type="SAM" id="Phobius"/>
    </source>
</evidence>
<accession>A0A1B6DVM6</accession>
<keyword evidence="3 5" id="KW-0378">Hydrolase</keyword>
<dbReference type="PROSITE" id="PS00122">
    <property type="entry name" value="CARBOXYLESTERASE_B_1"/>
    <property type="match status" value="1"/>
</dbReference>
<protein>
    <recommendedName>
        <fullName evidence="5">Carboxylic ester hydrolase</fullName>
        <ecNumber evidence="5">3.1.1.-</ecNumber>
    </recommendedName>
</protein>
<feature type="transmembrane region" description="Helical" evidence="6">
    <location>
        <begin position="576"/>
        <end position="597"/>
    </location>
</feature>
<dbReference type="Gene3D" id="3.40.50.1820">
    <property type="entry name" value="alpha/beta hydrolase"/>
    <property type="match status" value="1"/>
</dbReference>